<name>A0A2Y9HJ06_NEOSC</name>
<dbReference type="Pfam" id="PF15797">
    <property type="entry name" value="DUF4706"/>
    <property type="match status" value="1"/>
</dbReference>
<protein>
    <submittedName>
        <fullName evidence="4">Uncharacterized protein C1orf198 homolog isoform X2</fullName>
    </submittedName>
</protein>
<evidence type="ECO:0000259" key="2">
    <source>
        <dbReference type="Pfam" id="PF15797"/>
    </source>
</evidence>
<dbReference type="AlphaFoldDB" id="A0A2Y9HJ06"/>
<evidence type="ECO:0000313" key="3">
    <source>
        <dbReference type="Proteomes" id="UP000248481"/>
    </source>
</evidence>
<feature type="region of interest" description="Disordered" evidence="1">
    <location>
        <begin position="147"/>
        <end position="192"/>
    </location>
</feature>
<dbReference type="PANTHER" id="PTHR34394">
    <property type="entry name" value="SIMILAR TO RIKEN CDNA 2310022B05"/>
    <property type="match status" value="1"/>
</dbReference>
<keyword evidence="3" id="KW-1185">Reference proteome</keyword>
<feature type="domain" description="DUF4706" evidence="2">
    <location>
        <begin position="31"/>
        <end position="137"/>
    </location>
</feature>
<dbReference type="CTD" id="117411473"/>
<feature type="compositionally biased region" description="Polar residues" evidence="1">
    <location>
        <begin position="147"/>
        <end position="186"/>
    </location>
</feature>
<dbReference type="PANTHER" id="PTHR34394:SF1">
    <property type="entry name" value="SIMILAR TO RIKEN CDNA 2310022B05"/>
    <property type="match status" value="1"/>
</dbReference>
<reference evidence="4" key="1">
    <citation type="submission" date="2025-08" db="UniProtKB">
        <authorList>
            <consortium name="RefSeq"/>
        </authorList>
    </citation>
    <scope>IDENTIFICATION</scope>
    <source>
        <tissue evidence="4">Blood</tissue>
    </source>
</reference>
<accession>A0A2Y9HJ06</accession>
<feature type="region of interest" description="Disordered" evidence="1">
    <location>
        <begin position="241"/>
        <end position="269"/>
    </location>
</feature>
<organism evidence="3 4">
    <name type="scientific">Neomonachus schauinslandi</name>
    <name type="common">Hawaiian monk seal</name>
    <name type="synonym">Monachus schauinslandi</name>
    <dbReference type="NCBI Taxonomy" id="29088"/>
    <lineage>
        <taxon>Eukaryota</taxon>
        <taxon>Metazoa</taxon>
        <taxon>Chordata</taxon>
        <taxon>Craniata</taxon>
        <taxon>Vertebrata</taxon>
        <taxon>Euteleostomi</taxon>
        <taxon>Mammalia</taxon>
        <taxon>Eutheria</taxon>
        <taxon>Laurasiatheria</taxon>
        <taxon>Carnivora</taxon>
        <taxon>Caniformia</taxon>
        <taxon>Pinnipedia</taxon>
        <taxon>Phocidae</taxon>
        <taxon>Monachinae</taxon>
        <taxon>Monachini</taxon>
        <taxon>Neomonachus</taxon>
    </lineage>
</organism>
<proteinExistence type="predicted"/>
<dbReference type="GeneID" id="110585956"/>
<sequence length="300" mass="33364">MASMAAAIAASRSVVMSGNRPLDDRERKRFTYFSSLSPMARKIMQDKEKIREKYGPEWARLPPAQQDEIIDRCLVGPGAPAPRDPGDSGDSEELARFPGLRGPTGQKVVRFGDEDITWQDEHSAPFSWETRSQMEFSVCSLSIQEPASSTASEPRQLLKASQGSQALRSPQGTEAEFQSLTPSQIKSMEKGEKVLPACYRQDPALKDREAKVERPSTLRQEQRILPCVSVEHERPQPIQACTSTVKEATPSEPVGKLPSPEDRQEDVEDVEDALFSEPMPTQVTSSNVVLKTGFDFLDNW</sequence>
<evidence type="ECO:0000256" key="1">
    <source>
        <dbReference type="SAM" id="MobiDB-lite"/>
    </source>
</evidence>
<dbReference type="RefSeq" id="XP_021551773.1">
    <property type="nucleotide sequence ID" value="XM_021696098.2"/>
</dbReference>
<dbReference type="Proteomes" id="UP000248481">
    <property type="component" value="Chromosome 6"/>
</dbReference>
<gene>
    <name evidence="4" type="primary">C6H1orf198</name>
</gene>
<feature type="region of interest" description="Disordered" evidence="1">
    <location>
        <begin position="1"/>
        <end position="21"/>
    </location>
</feature>
<dbReference type="InterPro" id="IPR031600">
    <property type="entry name" value="DUF4706"/>
</dbReference>
<evidence type="ECO:0000313" key="4">
    <source>
        <dbReference type="RefSeq" id="XP_021551773.1"/>
    </source>
</evidence>
<feature type="region of interest" description="Disordered" evidence="1">
    <location>
        <begin position="74"/>
        <end position="106"/>
    </location>
</feature>
<feature type="compositionally biased region" description="Low complexity" evidence="1">
    <location>
        <begin position="1"/>
        <end position="17"/>
    </location>
</feature>